<dbReference type="InParanoid" id="A0A409WUP1"/>
<evidence type="ECO:0000313" key="6">
    <source>
        <dbReference type="EMBL" id="PPQ82197.1"/>
    </source>
</evidence>
<evidence type="ECO:0000256" key="1">
    <source>
        <dbReference type="ARBA" id="ARBA00005234"/>
    </source>
</evidence>
<feature type="non-terminal residue" evidence="6">
    <location>
        <position position="1"/>
    </location>
</feature>
<evidence type="ECO:0000313" key="7">
    <source>
        <dbReference type="Proteomes" id="UP000284706"/>
    </source>
</evidence>
<dbReference type="Gene3D" id="3.40.395.10">
    <property type="entry name" value="Adenoviral Proteinase, Chain A"/>
    <property type="match status" value="1"/>
</dbReference>
<dbReference type="PROSITE" id="PS50600">
    <property type="entry name" value="ULP_PROTEASE"/>
    <property type="match status" value="1"/>
</dbReference>
<dbReference type="InterPro" id="IPR038765">
    <property type="entry name" value="Papain-like_cys_pep_sf"/>
</dbReference>
<evidence type="ECO:0000256" key="4">
    <source>
        <dbReference type="ARBA" id="ARBA00022807"/>
    </source>
</evidence>
<dbReference type="GO" id="GO:0006508">
    <property type="term" value="P:proteolysis"/>
    <property type="evidence" value="ECO:0007669"/>
    <property type="project" value="UniProtKB-KW"/>
</dbReference>
<dbReference type="STRING" id="231916.A0A409WUP1"/>
<keyword evidence="2" id="KW-0645">Protease</keyword>
<gene>
    <name evidence="6" type="ORF">CVT26_009578</name>
</gene>
<evidence type="ECO:0000259" key="5">
    <source>
        <dbReference type="PROSITE" id="PS50600"/>
    </source>
</evidence>
<reference evidence="6 7" key="1">
    <citation type="journal article" date="2018" name="Evol. Lett.">
        <title>Horizontal gene cluster transfer increased hallucinogenic mushroom diversity.</title>
        <authorList>
            <person name="Reynolds H.T."/>
            <person name="Vijayakumar V."/>
            <person name="Gluck-Thaler E."/>
            <person name="Korotkin H.B."/>
            <person name="Matheny P.B."/>
            <person name="Slot J.C."/>
        </authorList>
    </citation>
    <scope>NUCLEOTIDE SEQUENCE [LARGE SCALE GENOMIC DNA]</scope>
    <source>
        <strain evidence="6 7">SRW20</strain>
    </source>
</reference>
<dbReference type="PANTHER" id="PTHR12606">
    <property type="entry name" value="SENTRIN/SUMO-SPECIFIC PROTEASE"/>
    <property type="match status" value="1"/>
</dbReference>
<dbReference type="PANTHER" id="PTHR12606:SF1">
    <property type="entry name" value="UBIQUITIN-LIKE-SPECIFIC PROTEASE 1A"/>
    <property type="match status" value="1"/>
</dbReference>
<dbReference type="GO" id="GO:0005634">
    <property type="term" value="C:nucleus"/>
    <property type="evidence" value="ECO:0007669"/>
    <property type="project" value="TreeGrafter"/>
</dbReference>
<accession>A0A409WUP1</accession>
<dbReference type="GO" id="GO:0016926">
    <property type="term" value="P:protein desumoylation"/>
    <property type="evidence" value="ECO:0007669"/>
    <property type="project" value="TreeGrafter"/>
</dbReference>
<proteinExistence type="inferred from homology"/>
<keyword evidence="3" id="KW-0378">Hydrolase</keyword>
<evidence type="ECO:0000256" key="3">
    <source>
        <dbReference type="ARBA" id="ARBA00022801"/>
    </source>
</evidence>
<dbReference type="Proteomes" id="UP000284706">
    <property type="component" value="Unassembled WGS sequence"/>
</dbReference>
<dbReference type="AlphaFoldDB" id="A0A409WUP1"/>
<sequence length="579" mass="65799">GLYVALNSRDSPPKLKGVSPEFSKTLRLAHDLKISIRRRAIGSFFEWDRLDQAVGGRNLALGTKLHQQTRRSIARRQPALMSAIRKYNAHCTTLERLYNPACKVPLPQPLPTKLSELRDNSTLMEDVWTMASDKAPLWLEDADIRSGIHHMLRKERAVEERQRLRREAENLSRWLARELLAVELALRQPSNAPINVHLTRHRDRLLQLTSRWVNPIMSASSYESLANGAQKLASELTGGSASFEARRQCANGEEFDQELCPEAQGESLLCTNENLLKDTWLLKDNTDEQNDECTESLLLVSELLATEDDYMSVSLPDDTSTVQNTKMITLIWEKPEGVLADNFEINSQSLPPPSGPLTKSRALGRCLFLPQDICRLSQVGSMLDDVCLNGCAEVLKYYSDKDPNLATGSRRCALFTSHDLVRARYKARDEELWRIMSPSQYWSKDVWILPIHRPRQLHWVLCVAYPKYGTVLLYDSLVGRQFWSNDLKDVSNLFTRLVELANRFGHSMDLPTSGWVAQPVTMTPSQTNGYDCGLWVVAWIFATLRGCGNCNERWTEETMIQWRRFLTALIAGLPLRAAS</sequence>
<keyword evidence="7" id="KW-1185">Reference proteome</keyword>
<comment type="caution">
    <text evidence="6">The sequence shown here is derived from an EMBL/GenBank/DDBJ whole genome shotgun (WGS) entry which is preliminary data.</text>
</comment>
<organism evidence="6 7">
    <name type="scientific">Gymnopilus dilepis</name>
    <dbReference type="NCBI Taxonomy" id="231916"/>
    <lineage>
        <taxon>Eukaryota</taxon>
        <taxon>Fungi</taxon>
        <taxon>Dikarya</taxon>
        <taxon>Basidiomycota</taxon>
        <taxon>Agaricomycotina</taxon>
        <taxon>Agaricomycetes</taxon>
        <taxon>Agaricomycetidae</taxon>
        <taxon>Agaricales</taxon>
        <taxon>Agaricineae</taxon>
        <taxon>Hymenogastraceae</taxon>
        <taxon>Gymnopilus</taxon>
    </lineage>
</organism>
<dbReference type="OrthoDB" id="3364670at2759"/>
<dbReference type="Pfam" id="PF02902">
    <property type="entry name" value="Peptidase_C48"/>
    <property type="match status" value="1"/>
</dbReference>
<keyword evidence="4" id="KW-0788">Thiol protease</keyword>
<dbReference type="InterPro" id="IPR003653">
    <property type="entry name" value="Peptidase_C48_C"/>
</dbReference>
<feature type="domain" description="Ubiquitin-like protease family profile" evidence="5">
    <location>
        <begin position="366"/>
        <end position="543"/>
    </location>
</feature>
<evidence type="ECO:0000256" key="2">
    <source>
        <dbReference type="ARBA" id="ARBA00022670"/>
    </source>
</evidence>
<dbReference type="EMBL" id="NHYE01004778">
    <property type="protein sequence ID" value="PPQ82197.1"/>
    <property type="molecule type" value="Genomic_DNA"/>
</dbReference>
<protein>
    <recommendedName>
        <fullName evidence="5">Ubiquitin-like protease family profile domain-containing protein</fullName>
    </recommendedName>
</protein>
<dbReference type="SUPFAM" id="SSF54001">
    <property type="entry name" value="Cysteine proteinases"/>
    <property type="match status" value="1"/>
</dbReference>
<name>A0A409WUP1_9AGAR</name>
<dbReference type="GO" id="GO:0016929">
    <property type="term" value="F:deSUMOylase activity"/>
    <property type="evidence" value="ECO:0007669"/>
    <property type="project" value="TreeGrafter"/>
</dbReference>
<comment type="similarity">
    <text evidence="1">Belongs to the peptidase C48 family.</text>
</comment>